<comment type="catalytic activity">
    <reaction evidence="27">
        <text>1-(9Z-octadecenoyl)-glycerol + (9Z)-octadecenoyl-CoA = 1,2-di-(9Z-octadecenoyl)-glycerol + CoA</text>
        <dbReference type="Rhea" id="RHEA:37915"/>
        <dbReference type="ChEBI" id="CHEBI:52323"/>
        <dbReference type="ChEBI" id="CHEBI:57287"/>
        <dbReference type="ChEBI" id="CHEBI:57387"/>
        <dbReference type="ChEBI" id="CHEBI:75342"/>
    </reaction>
    <physiologicalReaction direction="left-to-right" evidence="27">
        <dbReference type="Rhea" id="RHEA:37916"/>
    </physiologicalReaction>
</comment>
<dbReference type="GO" id="GO:0004144">
    <property type="term" value="F:diacylglycerol O-acyltransferase activity"/>
    <property type="evidence" value="ECO:0007669"/>
    <property type="project" value="UniProtKB-EC"/>
</dbReference>
<dbReference type="PIRSF" id="PIRSF000439">
    <property type="entry name" value="Oat_ACAT_DAG_ARE"/>
    <property type="match status" value="1"/>
</dbReference>
<feature type="transmembrane region" description="Helical" evidence="32">
    <location>
        <begin position="219"/>
        <end position="245"/>
    </location>
</feature>
<comment type="catalytic activity">
    <reaction evidence="24">
        <text>an acyl-CoA + a 1,2-diacyl-sn-glycerol = a triacyl-sn-glycerol + CoA</text>
        <dbReference type="Rhea" id="RHEA:10868"/>
        <dbReference type="ChEBI" id="CHEBI:17815"/>
        <dbReference type="ChEBI" id="CHEBI:57287"/>
        <dbReference type="ChEBI" id="CHEBI:58342"/>
        <dbReference type="ChEBI" id="CHEBI:64615"/>
        <dbReference type="EC" id="2.3.1.20"/>
    </reaction>
    <physiologicalReaction direction="left-to-right" evidence="24">
        <dbReference type="Rhea" id="RHEA:10869"/>
    </physiologicalReaction>
</comment>
<keyword evidence="13 29" id="KW-0256">Endoplasmic reticulum</keyword>
<dbReference type="InterPro" id="IPR014371">
    <property type="entry name" value="Oat_ACAT_DAG_ARE"/>
</dbReference>
<comment type="subcellular location">
    <subcellularLocation>
        <location evidence="8 29">Endoplasmic reticulum membrane</location>
        <topology evidence="8 29">Multi-pass membrane protein</topology>
    </subcellularLocation>
</comment>
<dbReference type="InterPro" id="IPR004299">
    <property type="entry name" value="MBOAT_fam"/>
</dbReference>
<feature type="transmembrane region" description="Helical" evidence="32">
    <location>
        <begin position="354"/>
        <end position="372"/>
    </location>
</feature>
<comment type="catalytic activity">
    <reaction evidence="19">
        <text>1-O-(9Z-octadecyl)-3-(9Z-octadecenoyl)-glycerol + (9Z)-octadecenoyl-CoA = 1-O-(9Z-octadecenyl)-2,3-di-(9Z-octadecenoyl)glycerol + CoA</text>
        <dbReference type="Rhea" id="RHEA:55344"/>
        <dbReference type="ChEBI" id="CHEBI:57287"/>
        <dbReference type="ChEBI" id="CHEBI:57387"/>
        <dbReference type="ChEBI" id="CHEBI:138735"/>
        <dbReference type="ChEBI" id="CHEBI:197429"/>
    </reaction>
    <physiologicalReaction direction="left-to-right" evidence="19">
        <dbReference type="Rhea" id="RHEA:55345"/>
    </physiologicalReaction>
</comment>
<evidence type="ECO:0000256" key="19">
    <source>
        <dbReference type="ARBA" id="ARBA00047609"/>
    </source>
</evidence>
<evidence type="ECO:0000256" key="13">
    <source>
        <dbReference type="ARBA" id="ARBA00022824"/>
    </source>
</evidence>
<dbReference type="PANTHER" id="PTHR10408">
    <property type="entry name" value="STEROL O-ACYLTRANSFERASE"/>
    <property type="match status" value="1"/>
</dbReference>
<evidence type="ECO:0000256" key="1">
    <source>
        <dbReference type="ARBA" id="ARBA00000174"/>
    </source>
</evidence>
<sequence length="609" mass="70379">MGASEEELRRRHPSAASKTSSNDSWSPVGSQRKLSFAQRREREFSKGPCEKIVHRPQDSLFSSSSGWTNYRGFFNLAMLLLATSVLLFIPDNQFRPCEKIVHRPQDSLFSSSSGWTNYRGFFNLAMLLLVVSNGRVALENLIKYGILISPLQWLSFMMVDASFKNFPNLLLVLFSNATILIVFVTEKILEKGYLSNYFAAIFYPIVVSIHLAYPAAVTLILKVLLLSFSLFFGFVNASYVCLSFVSQCAREERLAARKVDHISDIGSSEMASLYPSTLTLSNLYYFMFAPTLCYELNKFSATVAVFFVSAFFHEYLVSVPMHMFRLWAYYGMMSQIPLSFLTDHVIKGGRPGNVVVWLSLILGQPLAILMYVHDWYNFIFPYPLSSHSPPRKCLIISFERIFACVSPFLPSPTSPPFPQLIEFSLFINFTFLDYRCLERLLKLAIPNLIIWLIGFYTIFHSLLNLVAEILKFADREFYRDFWNSETIQYFWRTWNIPVHRWAARHVYMPMVRNHYHKFSATVAVFFVSAFFHEYLVSVPMHMFRLWAYYGMMSQIPLSYLTDNVIKGGRPGNVVVWLSLILGQPLAILMYVHDWYVMYQINAELHPGKE</sequence>
<evidence type="ECO:0000256" key="21">
    <source>
        <dbReference type="ARBA" id="ARBA00048096"/>
    </source>
</evidence>
<comment type="catalytic activity">
    <reaction evidence="26">
        <text>hexadecan-1-ol + hexadecanoyl-CoA = hexadecyl hexadecanoate + CoA</text>
        <dbReference type="Rhea" id="RHEA:38167"/>
        <dbReference type="ChEBI" id="CHEBI:16125"/>
        <dbReference type="ChEBI" id="CHEBI:57287"/>
        <dbReference type="ChEBI" id="CHEBI:57379"/>
        <dbReference type="ChEBI" id="CHEBI:75584"/>
    </reaction>
    <physiologicalReaction direction="left-to-right" evidence="26">
        <dbReference type="Rhea" id="RHEA:38168"/>
    </physiologicalReaction>
</comment>
<evidence type="ECO:0000256" key="17">
    <source>
        <dbReference type="ARBA" id="ARBA00023610"/>
    </source>
</evidence>
<comment type="pathway">
    <text evidence="9">Lipid metabolism; glycerolipid metabolism.</text>
</comment>
<evidence type="ECO:0000256" key="2">
    <source>
        <dbReference type="ARBA" id="ARBA00000633"/>
    </source>
</evidence>
<evidence type="ECO:0000256" key="20">
    <source>
        <dbReference type="ARBA" id="ARBA00047807"/>
    </source>
</evidence>
<evidence type="ECO:0000256" key="8">
    <source>
        <dbReference type="ARBA" id="ARBA00004477"/>
    </source>
</evidence>
<feature type="transmembrane region" description="Helical" evidence="32">
    <location>
        <begin position="518"/>
        <end position="536"/>
    </location>
</feature>
<feature type="transmembrane region" description="Helical" evidence="32">
    <location>
        <begin position="448"/>
        <end position="467"/>
    </location>
</feature>
<proteinExistence type="inferred from homology"/>
<comment type="catalytic activity">
    <reaction evidence="22">
        <text>2-(9Z-octadecenoyl)-glycerol + (9Z)-octadecenoyl-CoA = 1,2-di-(9Z-octadecenoyl)-sn-glycerol + CoA</text>
        <dbReference type="Rhea" id="RHEA:37911"/>
        <dbReference type="ChEBI" id="CHEBI:52333"/>
        <dbReference type="ChEBI" id="CHEBI:57287"/>
        <dbReference type="ChEBI" id="CHEBI:57387"/>
        <dbReference type="ChEBI" id="CHEBI:73990"/>
    </reaction>
    <physiologicalReaction direction="left-to-right" evidence="22">
        <dbReference type="Rhea" id="RHEA:37912"/>
    </physiologicalReaction>
</comment>
<feature type="active site" evidence="30">
    <location>
        <position position="532"/>
    </location>
</feature>
<comment type="catalytic activity">
    <reaction evidence="18">
        <text>1,2-di-(9Z-octadecenoyl)-sn-glycerol + (9Z)-octadecenoyl-CoA = 1,2,3-tri-(9Z-octadecenoyl)-glycerol + CoA</text>
        <dbReference type="Rhea" id="RHEA:38219"/>
        <dbReference type="ChEBI" id="CHEBI:52333"/>
        <dbReference type="ChEBI" id="CHEBI:53753"/>
        <dbReference type="ChEBI" id="CHEBI:57287"/>
        <dbReference type="ChEBI" id="CHEBI:57387"/>
    </reaction>
    <physiologicalReaction direction="left-to-right" evidence="18">
        <dbReference type="Rhea" id="RHEA:38220"/>
    </physiologicalReaction>
</comment>
<feature type="transmembrane region" description="Helical" evidence="32">
    <location>
        <begin position="573"/>
        <end position="591"/>
    </location>
</feature>
<evidence type="ECO:0000313" key="33">
    <source>
        <dbReference type="EMBL" id="VDM74761.1"/>
    </source>
</evidence>
<evidence type="ECO:0000256" key="28">
    <source>
        <dbReference type="ARBA" id="ARBA00049549"/>
    </source>
</evidence>
<evidence type="ECO:0000256" key="15">
    <source>
        <dbReference type="ARBA" id="ARBA00023136"/>
    </source>
</evidence>
<dbReference type="AlphaFoldDB" id="A0A3P7IP35"/>
<dbReference type="GO" id="GO:0050252">
    <property type="term" value="F:retinol O-fatty-acyltransferase activity"/>
    <property type="evidence" value="ECO:0007669"/>
    <property type="project" value="UniProtKB-EC"/>
</dbReference>
<dbReference type="EMBL" id="UYYB01094623">
    <property type="protein sequence ID" value="VDM74761.1"/>
    <property type="molecule type" value="Genomic_DNA"/>
</dbReference>
<evidence type="ECO:0000256" key="29">
    <source>
        <dbReference type="PIRNR" id="PIRNR000439"/>
    </source>
</evidence>
<evidence type="ECO:0000256" key="10">
    <source>
        <dbReference type="ARBA" id="ARBA00009010"/>
    </source>
</evidence>
<evidence type="ECO:0000256" key="4">
    <source>
        <dbReference type="ARBA" id="ARBA00001118"/>
    </source>
</evidence>
<dbReference type="Proteomes" id="UP000270094">
    <property type="component" value="Unassembled WGS sequence"/>
</dbReference>
<dbReference type="GO" id="GO:0019432">
    <property type="term" value="P:triglyceride biosynthetic process"/>
    <property type="evidence" value="ECO:0007669"/>
    <property type="project" value="InterPro"/>
</dbReference>
<evidence type="ECO:0000256" key="32">
    <source>
        <dbReference type="SAM" id="Phobius"/>
    </source>
</evidence>
<evidence type="ECO:0000256" key="22">
    <source>
        <dbReference type="ARBA" id="ARBA00048135"/>
    </source>
</evidence>
<keyword evidence="16 29" id="KW-0012">Acyltransferase</keyword>
<evidence type="ECO:0000256" key="9">
    <source>
        <dbReference type="ARBA" id="ARBA00005175"/>
    </source>
</evidence>
<dbReference type="UniPathway" id="UPA00230"/>
<evidence type="ECO:0000313" key="34">
    <source>
        <dbReference type="Proteomes" id="UP000270094"/>
    </source>
</evidence>
<feature type="compositionally biased region" description="Polar residues" evidence="31">
    <location>
        <begin position="16"/>
        <end position="33"/>
    </location>
</feature>
<comment type="subunit">
    <text evidence="17">Homodimer or homotetramer; both forms have similar enzymatic activities.</text>
</comment>
<feature type="transmembrane region" description="Helical" evidence="32">
    <location>
        <begin position="266"/>
        <end position="287"/>
    </location>
</feature>
<comment type="catalytic activity">
    <reaction evidence="23">
        <text>1-octadecanoyl-2-(5Z,8Z,11Z,14Z-eicosatetraenoyl)-sn-glycerol + (9Z)-octadecenoyl-CoA = 1-octadecanoyl-2-(5Z,8Z,11Z,14Z)-eicosatetraenoyl-3-(9Z)-octadecenoyl-sn-glycerol + CoA</text>
        <dbReference type="Rhea" id="RHEA:38307"/>
        <dbReference type="ChEBI" id="CHEBI:57287"/>
        <dbReference type="ChEBI" id="CHEBI:57387"/>
        <dbReference type="ChEBI" id="CHEBI:75728"/>
        <dbReference type="ChEBI" id="CHEBI:75729"/>
    </reaction>
    <physiologicalReaction direction="left-to-right" evidence="23">
        <dbReference type="Rhea" id="RHEA:38308"/>
    </physiologicalReaction>
</comment>
<evidence type="ECO:0000256" key="31">
    <source>
        <dbReference type="SAM" id="MobiDB-lite"/>
    </source>
</evidence>
<evidence type="ECO:0000256" key="18">
    <source>
        <dbReference type="ARBA" id="ARBA00047367"/>
    </source>
</evidence>
<comment type="similarity">
    <text evidence="10 29">Belongs to the membrane-bound acyltransferase family. Sterol o-acyltransferase subfamily.</text>
</comment>
<feature type="transmembrane region" description="Helical" evidence="32">
    <location>
        <begin position="72"/>
        <end position="89"/>
    </location>
</feature>
<feature type="region of interest" description="Disordered" evidence="31">
    <location>
        <begin position="1"/>
        <end position="42"/>
    </location>
</feature>
<evidence type="ECO:0000256" key="25">
    <source>
        <dbReference type="ARBA" id="ARBA00048728"/>
    </source>
</evidence>
<evidence type="ECO:0000256" key="6">
    <source>
        <dbReference type="ARBA" id="ARBA00001349"/>
    </source>
</evidence>
<organism evidence="33 34">
    <name type="scientific">Strongylus vulgaris</name>
    <name type="common">Blood worm</name>
    <dbReference type="NCBI Taxonomy" id="40348"/>
    <lineage>
        <taxon>Eukaryota</taxon>
        <taxon>Metazoa</taxon>
        <taxon>Ecdysozoa</taxon>
        <taxon>Nematoda</taxon>
        <taxon>Chromadorea</taxon>
        <taxon>Rhabditida</taxon>
        <taxon>Rhabditina</taxon>
        <taxon>Rhabditomorpha</taxon>
        <taxon>Strongyloidea</taxon>
        <taxon>Strongylidae</taxon>
        <taxon>Strongylus</taxon>
    </lineage>
</organism>
<evidence type="ECO:0000256" key="12">
    <source>
        <dbReference type="ARBA" id="ARBA00022692"/>
    </source>
</evidence>
<evidence type="ECO:0000256" key="24">
    <source>
        <dbReference type="ARBA" id="ARBA00048634"/>
    </source>
</evidence>
<evidence type="ECO:0000256" key="16">
    <source>
        <dbReference type="ARBA" id="ARBA00023315"/>
    </source>
</evidence>
<gene>
    <name evidence="33" type="ORF">SVUK_LOCUS9759</name>
</gene>
<dbReference type="PIRSF" id="PIRSF500231">
    <property type="entry name" value="Oat_dag"/>
    <property type="match status" value="1"/>
</dbReference>
<keyword evidence="34" id="KW-1185">Reference proteome</keyword>
<comment type="catalytic activity">
    <reaction evidence="21">
        <text>2,3-di-(9Z)-octadecenoyl-sn-glycerol + (9Z)-octadecenoyl-CoA = 1,2,3-tri-(9Z-octadecenoyl)-glycerol + CoA</text>
        <dbReference type="Rhea" id="RHEA:38439"/>
        <dbReference type="ChEBI" id="CHEBI:53753"/>
        <dbReference type="ChEBI" id="CHEBI:57287"/>
        <dbReference type="ChEBI" id="CHEBI:57387"/>
        <dbReference type="ChEBI" id="CHEBI:75824"/>
    </reaction>
    <physiologicalReaction direction="left-to-right" evidence="21">
        <dbReference type="Rhea" id="RHEA:38440"/>
    </physiologicalReaction>
</comment>
<evidence type="ECO:0000256" key="14">
    <source>
        <dbReference type="ARBA" id="ARBA00022989"/>
    </source>
</evidence>
<evidence type="ECO:0000256" key="3">
    <source>
        <dbReference type="ARBA" id="ARBA00000895"/>
    </source>
</evidence>
<dbReference type="InterPro" id="IPR027251">
    <property type="entry name" value="Diacylglycerol_acylTrfase1"/>
</dbReference>
<dbReference type="PANTHER" id="PTHR10408:SF7">
    <property type="entry name" value="DIACYLGLYCEROL O-ACYLTRANSFERASE 1"/>
    <property type="match status" value="1"/>
</dbReference>
<comment type="catalytic activity">
    <reaction evidence="20">
        <text>1-O-(9Z-octadecenyl)-glycerol + (9Z)-octadecenoyl-CoA = 1-O-(9Z-octadecyl)-3-(9Z-octadecenoyl)-glycerol + CoA</text>
        <dbReference type="Rhea" id="RHEA:55340"/>
        <dbReference type="ChEBI" id="CHEBI:34116"/>
        <dbReference type="ChEBI" id="CHEBI:57287"/>
        <dbReference type="ChEBI" id="CHEBI:57387"/>
        <dbReference type="ChEBI" id="CHEBI:197429"/>
    </reaction>
    <physiologicalReaction direction="left-to-right" evidence="20">
        <dbReference type="Rhea" id="RHEA:55341"/>
    </physiologicalReaction>
</comment>
<keyword evidence="14 32" id="KW-1133">Transmembrane helix</keyword>
<comment type="catalytic activity">
    <reaction evidence="4">
        <text>hexadecane-1,2-diol + 2 hexadecanoyl-CoA = 1,2-O,O-dihexadecanoyl-1,2-hexadecanediol + 2 CoA</text>
        <dbReference type="Rhea" id="RHEA:38211"/>
        <dbReference type="ChEBI" id="CHEBI:57287"/>
        <dbReference type="ChEBI" id="CHEBI:57379"/>
        <dbReference type="ChEBI" id="CHEBI:75586"/>
        <dbReference type="ChEBI" id="CHEBI:75608"/>
    </reaction>
    <physiologicalReaction direction="left-to-right" evidence="4">
        <dbReference type="Rhea" id="RHEA:38212"/>
    </physiologicalReaction>
</comment>
<comment type="catalytic activity">
    <reaction evidence="1">
        <text>hexadecane-1,2-diol + hexadecanoyl-CoA = 2-hydroxyhexadecyl hexadecanoate + CoA</text>
        <dbReference type="Rhea" id="RHEA:38171"/>
        <dbReference type="ChEBI" id="CHEBI:57287"/>
        <dbReference type="ChEBI" id="CHEBI:57379"/>
        <dbReference type="ChEBI" id="CHEBI:75586"/>
        <dbReference type="ChEBI" id="CHEBI:75587"/>
    </reaction>
    <physiologicalReaction direction="left-to-right" evidence="1">
        <dbReference type="Rhea" id="RHEA:38172"/>
    </physiologicalReaction>
</comment>
<keyword evidence="11 29" id="KW-0808">Transferase</keyword>
<evidence type="ECO:0000256" key="30">
    <source>
        <dbReference type="PIRSR" id="PIRSR000439-1"/>
    </source>
</evidence>
<comment type="catalytic activity">
    <reaction evidence="7">
        <text>all-trans-retinol + hexadecanoyl-CoA = all-trans-retinyl hexadecanoate + CoA</text>
        <dbReference type="Rhea" id="RHEA:38175"/>
        <dbReference type="ChEBI" id="CHEBI:17336"/>
        <dbReference type="ChEBI" id="CHEBI:17616"/>
        <dbReference type="ChEBI" id="CHEBI:57287"/>
        <dbReference type="ChEBI" id="CHEBI:57379"/>
    </reaction>
    <physiologicalReaction direction="left-to-right" evidence="7">
        <dbReference type="Rhea" id="RHEA:38176"/>
    </physiologicalReaction>
</comment>
<reference evidence="33 34" key="1">
    <citation type="submission" date="2018-11" db="EMBL/GenBank/DDBJ databases">
        <authorList>
            <consortium name="Pathogen Informatics"/>
        </authorList>
    </citation>
    <scope>NUCLEOTIDE SEQUENCE [LARGE SCALE GENOMIC DNA]</scope>
</reference>
<evidence type="ECO:0000256" key="23">
    <source>
        <dbReference type="ARBA" id="ARBA00048614"/>
    </source>
</evidence>
<dbReference type="GO" id="GO:0005789">
    <property type="term" value="C:endoplasmic reticulum membrane"/>
    <property type="evidence" value="ECO:0007669"/>
    <property type="project" value="UniProtKB-SubCell"/>
</dbReference>
<comment type="catalytic activity">
    <reaction evidence="5">
        <text>2-(9Z-octadecenoyl)-glycerol + hexadecanoyl-CoA = 1-hexadecanoyl-2-(9Z-octadecenoyl)-sn-glycerol + CoA</text>
        <dbReference type="Rhea" id="RHEA:38071"/>
        <dbReference type="ChEBI" id="CHEBI:57287"/>
        <dbReference type="ChEBI" id="CHEBI:57379"/>
        <dbReference type="ChEBI" id="CHEBI:73990"/>
        <dbReference type="ChEBI" id="CHEBI:75466"/>
    </reaction>
    <physiologicalReaction direction="left-to-right" evidence="5">
        <dbReference type="Rhea" id="RHEA:38072"/>
    </physiologicalReaction>
</comment>
<feature type="transmembrane region" description="Helical" evidence="32">
    <location>
        <begin position="196"/>
        <end position="213"/>
    </location>
</feature>
<comment type="catalytic activity">
    <reaction evidence="6">
        <text>1,2-di-(9Z-octadecenoyl)-sn-glycerol + hexadecanoyl-CoA = 1,2-di-(9Z)-octadecenoyl-3-hexadecanoyl-sn-glycerol + CoA</text>
        <dbReference type="Rhea" id="RHEA:38163"/>
        <dbReference type="ChEBI" id="CHEBI:52333"/>
        <dbReference type="ChEBI" id="CHEBI:57287"/>
        <dbReference type="ChEBI" id="CHEBI:57379"/>
        <dbReference type="ChEBI" id="CHEBI:75583"/>
    </reaction>
    <physiologicalReaction direction="left-to-right" evidence="6">
        <dbReference type="Rhea" id="RHEA:38164"/>
    </physiologicalReaction>
</comment>
<protein>
    <recommendedName>
        <fullName evidence="29">O-acyltransferase</fullName>
    </recommendedName>
</protein>
<evidence type="ECO:0000256" key="26">
    <source>
        <dbReference type="ARBA" id="ARBA00048907"/>
    </source>
</evidence>
<keyword evidence="12 32" id="KW-0812">Transmembrane</keyword>
<comment type="catalytic activity">
    <reaction evidence="28">
        <text>1,3-di-(9Z-octadecenoyl)-glycerol + (9Z)-octadecenoyl-CoA = 1,2,3-tri-(9Z-octadecenoyl)-glycerol + CoA</text>
        <dbReference type="Rhea" id="RHEA:38435"/>
        <dbReference type="ChEBI" id="CHEBI:53753"/>
        <dbReference type="ChEBI" id="CHEBI:57287"/>
        <dbReference type="ChEBI" id="CHEBI:57387"/>
        <dbReference type="ChEBI" id="CHEBI:75735"/>
    </reaction>
    <physiologicalReaction direction="left-to-right" evidence="28">
        <dbReference type="Rhea" id="RHEA:38436"/>
    </physiologicalReaction>
</comment>
<evidence type="ECO:0000256" key="5">
    <source>
        <dbReference type="ARBA" id="ARBA00001313"/>
    </source>
</evidence>
<keyword evidence="15 29" id="KW-0472">Membrane</keyword>
<evidence type="ECO:0000256" key="11">
    <source>
        <dbReference type="ARBA" id="ARBA00022679"/>
    </source>
</evidence>
<evidence type="ECO:0000256" key="7">
    <source>
        <dbReference type="ARBA" id="ARBA00001764"/>
    </source>
</evidence>
<dbReference type="Pfam" id="PF03062">
    <property type="entry name" value="MBOAT"/>
    <property type="match status" value="2"/>
</dbReference>
<comment type="catalytic activity">
    <reaction evidence="2">
        <text>all-trans-retinol + an acyl-CoA = an all-trans-retinyl ester + CoA</text>
        <dbReference type="Rhea" id="RHEA:11488"/>
        <dbReference type="ChEBI" id="CHEBI:17336"/>
        <dbReference type="ChEBI" id="CHEBI:57287"/>
        <dbReference type="ChEBI" id="CHEBI:58342"/>
        <dbReference type="ChEBI" id="CHEBI:63410"/>
        <dbReference type="EC" id="2.3.1.76"/>
    </reaction>
    <physiologicalReaction direction="left-to-right" evidence="2">
        <dbReference type="Rhea" id="RHEA:11489"/>
    </physiologicalReaction>
</comment>
<accession>A0A3P7IP35</accession>
<feature type="transmembrane region" description="Helical" evidence="32">
    <location>
        <begin position="299"/>
        <end position="317"/>
    </location>
</feature>
<comment type="catalytic activity">
    <reaction evidence="25">
        <text>1,2-di-(9Z-octadecenoyl)-glycerol + (9Z)-octadecenoate + H(+) = 1,2,3-tri-(9Z-octadecenoyl)-glycerol + H2O</text>
        <dbReference type="Rhea" id="RHEA:38379"/>
        <dbReference type="ChEBI" id="CHEBI:15377"/>
        <dbReference type="ChEBI" id="CHEBI:15378"/>
        <dbReference type="ChEBI" id="CHEBI:30823"/>
        <dbReference type="ChEBI" id="CHEBI:52323"/>
        <dbReference type="ChEBI" id="CHEBI:53753"/>
    </reaction>
    <physiologicalReaction direction="left-to-right" evidence="25">
        <dbReference type="Rhea" id="RHEA:38380"/>
    </physiologicalReaction>
</comment>
<name>A0A3P7IP35_STRVU</name>
<dbReference type="OrthoDB" id="10039049at2759"/>
<comment type="catalytic activity">
    <reaction evidence="3">
        <text>13-cis-retinol + hexadecanoyl-CoA = 13-cis-retinyl hexadecanoate + CoA</text>
        <dbReference type="Rhea" id="RHEA:55296"/>
        <dbReference type="ChEBI" id="CHEBI:45479"/>
        <dbReference type="ChEBI" id="CHEBI:57287"/>
        <dbReference type="ChEBI" id="CHEBI:57379"/>
        <dbReference type="ChEBI" id="CHEBI:138722"/>
    </reaction>
    <physiologicalReaction direction="left-to-right" evidence="3">
        <dbReference type="Rhea" id="RHEA:55297"/>
    </physiologicalReaction>
</comment>
<evidence type="ECO:0000256" key="27">
    <source>
        <dbReference type="ARBA" id="ARBA00049168"/>
    </source>
</evidence>
<feature type="transmembrane region" description="Helical" evidence="32">
    <location>
        <begin position="165"/>
        <end position="184"/>
    </location>
</feature>